<evidence type="ECO:0000313" key="3">
    <source>
        <dbReference type="Proteomes" id="UP000001555"/>
    </source>
</evidence>
<dbReference type="VEuPathDB" id="VectorBase:ISCW002785"/>
<evidence type="ECO:0000313" key="1">
    <source>
        <dbReference type="EMBL" id="EEC03071.1"/>
    </source>
</evidence>
<dbReference type="AlphaFoldDB" id="B7P8Z9"/>
<proteinExistence type="predicted"/>
<dbReference type="EnsemblMetazoa" id="ISCW002785-RA">
    <property type="protein sequence ID" value="ISCW002785-PA"/>
    <property type="gene ID" value="ISCW002785"/>
</dbReference>
<protein>
    <submittedName>
        <fullName evidence="1 2">Uncharacterized protein</fullName>
    </submittedName>
</protein>
<name>B7P8Z9_IXOSC</name>
<keyword evidence="3" id="KW-1185">Reference proteome</keyword>
<gene>
    <name evidence="1" type="ORF">IscW_ISCW002785</name>
</gene>
<sequence length="130" mass="14705">MACENCCAITTKPMSNQPMQQLTRYQDRGGLMYPSDNLVHVLDLLGEFAETVLKDNPKLPKPMTTLLSYTVPALSSSPLLRCQADVEGEHRKQFPQLVGTRFIRLLLMNYAFLQTDKHDVYKGFGKKPLS</sequence>
<evidence type="ECO:0000313" key="2">
    <source>
        <dbReference type="EnsemblMetazoa" id="ISCW002785-PA"/>
    </source>
</evidence>
<dbReference type="EMBL" id="DS660870">
    <property type="protein sequence ID" value="EEC03071.1"/>
    <property type="molecule type" value="Genomic_DNA"/>
</dbReference>
<accession>B7P8Z9</accession>
<dbReference type="InParanoid" id="B7P8Z9"/>
<dbReference type="EMBL" id="ABJB010137459">
    <property type="status" value="NOT_ANNOTATED_CDS"/>
    <property type="molecule type" value="Genomic_DNA"/>
</dbReference>
<reference evidence="1 3" key="1">
    <citation type="submission" date="2008-03" db="EMBL/GenBank/DDBJ databases">
        <title>Annotation of Ixodes scapularis.</title>
        <authorList>
            <consortium name="Ixodes scapularis Genome Project Consortium"/>
            <person name="Caler E."/>
            <person name="Hannick L.I."/>
            <person name="Bidwell S."/>
            <person name="Joardar V."/>
            <person name="Thiagarajan M."/>
            <person name="Amedeo P."/>
            <person name="Galinsky K.J."/>
            <person name="Schobel S."/>
            <person name="Inman J."/>
            <person name="Hostetler J."/>
            <person name="Miller J."/>
            <person name="Hammond M."/>
            <person name="Megy K."/>
            <person name="Lawson D."/>
            <person name="Kodira C."/>
            <person name="Sutton G."/>
            <person name="Meyer J."/>
            <person name="Hill C.A."/>
            <person name="Birren B."/>
            <person name="Nene V."/>
            <person name="Collins F."/>
            <person name="Alarcon-Chaidez F."/>
            <person name="Wikel S."/>
            <person name="Strausberg R."/>
        </authorList>
    </citation>
    <scope>NUCLEOTIDE SEQUENCE [LARGE SCALE GENOMIC DNA]</scope>
    <source>
        <strain evidence="3">Wikel</strain>
        <strain evidence="1">Wikel colony</strain>
    </source>
</reference>
<dbReference type="PaxDb" id="6945-B7P8Z9"/>
<reference evidence="2" key="2">
    <citation type="submission" date="2020-05" db="UniProtKB">
        <authorList>
            <consortium name="EnsemblMetazoa"/>
        </authorList>
    </citation>
    <scope>IDENTIFICATION</scope>
    <source>
        <strain evidence="2">wikel</strain>
    </source>
</reference>
<dbReference type="VEuPathDB" id="VectorBase:ISCI002785"/>
<organism>
    <name type="scientific">Ixodes scapularis</name>
    <name type="common">Black-legged tick</name>
    <name type="synonym">Deer tick</name>
    <dbReference type="NCBI Taxonomy" id="6945"/>
    <lineage>
        <taxon>Eukaryota</taxon>
        <taxon>Metazoa</taxon>
        <taxon>Ecdysozoa</taxon>
        <taxon>Arthropoda</taxon>
        <taxon>Chelicerata</taxon>
        <taxon>Arachnida</taxon>
        <taxon>Acari</taxon>
        <taxon>Parasitiformes</taxon>
        <taxon>Ixodida</taxon>
        <taxon>Ixodoidea</taxon>
        <taxon>Ixodidae</taxon>
        <taxon>Ixodinae</taxon>
        <taxon>Ixodes</taxon>
    </lineage>
</organism>
<dbReference type="Proteomes" id="UP000001555">
    <property type="component" value="Unassembled WGS sequence"/>
</dbReference>
<dbReference type="HOGENOM" id="CLU_1940413_0_0_1"/>